<sequence length="200" mass="22872">MSNAPYHGKEISADTYAALTRHQFNLDSLDERLQRIENTTAAMKDKWRRGDEAMRDFTDSTKHTVGVETVATKLTSKSPQNTTIGDMPRPVTDRSEYDDRNTDKPSSVITLLPHMHAVRGCQKTAQRDLRHDSRPNLRFLNQQPVSRMTVYAWFARKDKCQVSADKYEILKIITKIGKNGISPFLCYGGLRAEEEKRKPT</sequence>
<proteinExistence type="predicted"/>
<keyword evidence="1" id="KW-0175">Coiled coil</keyword>
<dbReference type="Proteomes" id="UP000266723">
    <property type="component" value="Unassembled WGS sequence"/>
</dbReference>
<feature type="region of interest" description="Disordered" evidence="2">
    <location>
        <begin position="77"/>
        <end position="103"/>
    </location>
</feature>
<name>A0ABQ7AYS1_BRACR</name>
<organism evidence="3 4">
    <name type="scientific">Brassica cretica</name>
    <name type="common">Mustard</name>
    <dbReference type="NCBI Taxonomy" id="69181"/>
    <lineage>
        <taxon>Eukaryota</taxon>
        <taxon>Viridiplantae</taxon>
        <taxon>Streptophyta</taxon>
        <taxon>Embryophyta</taxon>
        <taxon>Tracheophyta</taxon>
        <taxon>Spermatophyta</taxon>
        <taxon>Magnoliopsida</taxon>
        <taxon>eudicotyledons</taxon>
        <taxon>Gunneridae</taxon>
        <taxon>Pentapetalae</taxon>
        <taxon>rosids</taxon>
        <taxon>malvids</taxon>
        <taxon>Brassicales</taxon>
        <taxon>Brassicaceae</taxon>
        <taxon>Brassiceae</taxon>
        <taxon>Brassica</taxon>
    </lineage>
</organism>
<evidence type="ECO:0000256" key="2">
    <source>
        <dbReference type="SAM" id="MobiDB-lite"/>
    </source>
</evidence>
<comment type="caution">
    <text evidence="3">The sequence shown here is derived from an EMBL/GenBank/DDBJ whole genome shotgun (WGS) entry which is preliminary data.</text>
</comment>
<accession>A0ABQ7AYS1</accession>
<evidence type="ECO:0008006" key="5">
    <source>
        <dbReference type="Google" id="ProtNLM"/>
    </source>
</evidence>
<feature type="compositionally biased region" description="Basic and acidic residues" evidence="2">
    <location>
        <begin position="91"/>
        <end position="103"/>
    </location>
</feature>
<dbReference type="EMBL" id="QGKV02001556">
    <property type="protein sequence ID" value="KAF3519314.1"/>
    <property type="molecule type" value="Genomic_DNA"/>
</dbReference>
<evidence type="ECO:0000313" key="4">
    <source>
        <dbReference type="Proteomes" id="UP000266723"/>
    </source>
</evidence>
<protein>
    <recommendedName>
        <fullName evidence="5">Homeobox domain-containing protein</fullName>
    </recommendedName>
</protein>
<gene>
    <name evidence="3" type="ORF">DY000_02060231</name>
</gene>
<reference evidence="3 4" key="1">
    <citation type="journal article" date="2020" name="BMC Genomics">
        <title>Intraspecific diversification of the crop wild relative Brassica cretica Lam. using demographic model selection.</title>
        <authorList>
            <person name="Kioukis A."/>
            <person name="Michalopoulou V.A."/>
            <person name="Briers L."/>
            <person name="Pirintsos S."/>
            <person name="Studholme D.J."/>
            <person name="Pavlidis P."/>
            <person name="Sarris P.F."/>
        </authorList>
    </citation>
    <scope>NUCLEOTIDE SEQUENCE [LARGE SCALE GENOMIC DNA]</scope>
    <source>
        <strain evidence="4">cv. PFS-1207/04</strain>
    </source>
</reference>
<evidence type="ECO:0000256" key="1">
    <source>
        <dbReference type="SAM" id="Coils"/>
    </source>
</evidence>
<evidence type="ECO:0000313" key="3">
    <source>
        <dbReference type="EMBL" id="KAF3519314.1"/>
    </source>
</evidence>
<keyword evidence="4" id="KW-1185">Reference proteome</keyword>
<feature type="coiled-coil region" evidence="1">
    <location>
        <begin position="19"/>
        <end position="46"/>
    </location>
</feature>